<feature type="region of interest" description="Disordered" evidence="7">
    <location>
        <begin position="373"/>
        <end position="411"/>
    </location>
</feature>
<evidence type="ECO:0000256" key="3">
    <source>
        <dbReference type="ARBA" id="ARBA00022705"/>
    </source>
</evidence>
<evidence type="ECO:0000259" key="8">
    <source>
        <dbReference type="PROSITE" id="PS50966"/>
    </source>
</evidence>
<dbReference type="Gene3D" id="3.30.470.30">
    <property type="entry name" value="DNA ligase/mRNA capping enzyme"/>
    <property type="match status" value="1"/>
</dbReference>
<keyword evidence="6" id="KW-0863">Zinc-finger</keyword>
<evidence type="ECO:0000256" key="5">
    <source>
        <dbReference type="ARBA" id="ARBA00023204"/>
    </source>
</evidence>
<dbReference type="PROSITE" id="PS50966">
    <property type="entry name" value="ZF_SWIM"/>
    <property type="match status" value="1"/>
</dbReference>
<keyword evidence="10" id="KW-1185">Reference proteome</keyword>
<comment type="cofactor">
    <cofactor evidence="1">
        <name>a divalent metal cation</name>
        <dbReference type="ChEBI" id="CHEBI:60240"/>
    </cofactor>
</comment>
<accession>A0AAD5LTL7</accession>
<protein>
    <recommendedName>
        <fullName evidence="8">SWIM-type domain-containing protein</fullName>
    </recommendedName>
</protein>
<dbReference type="AlphaFoldDB" id="A0AAD5LTL7"/>
<feature type="region of interest" description="Disordered" evidence="7">
    <location>
        <begin position="269"/>
        <end position="299"/>
    </location>
</feature>
<name>A0AAD5LTL7_PYTIN</name>
<dbReference type="Gene3D" id="2.40.50.140">
    <property type="entry name" value="Nucleic acid-binding proteins"/>
    <property type="match status" value="1"/>
</dbReference>
<dbReference type="SMART" id="SM00292">
    <property type="entry name" value="BRCT"/>
    <property type="match status" value="2"/>
</dbReference>
<dbReference type="CDD" id="cd08041">
    <property type="entry name" value="OBF_kDNA_ligase_like"/>
    <property type="match status" value="1"/>
</dbReference>
<comment type="caution">
    <text evidence="9">The sequence shown here is derived from an EMBL/GenBank/DDBJ whole genome shotgun (WGS) entry which is preliminary data.</text>
</comment>
<dbReference type="EMBL" id="JAKCXM010000671">
    <property type="protein sequence ID" value="KAJ0392286.1"/>
    <property type="molecule type" value="Genomic_DNA"/>
</dbReference>
<dbReference type="GO" id="GO:0006281">
    <property type="term" value="P:DNA repair"/>
    <property type="evidence" value="ECO:0007669"/>
    <property type="project" value="UniProtKB-KW"/>
</dbReference>
<dbReference type="PANTHER" id="PTHR47810">
    <property type="entry name" value="DNA LIGASE"/>
    <property type="match status" value="1"/>
</dbReference>
<keyword evidence="2" id="KW-0436">Ligase</keyword>
<dbReference type="CDD" id="cd17748">
    <property type="entry name" value="BRCT_DNA_ligase_like"/>
    <property type="match status" value="2"/>
</dbReference>
<dbReference type="InterPro" id="IPR036420">
    <property type="entry name" value="BRCT_dom_sf"/>
</dbReference>
<gene>
    <name evidence="9" type="ORF">P43SY_003600</name>
</gene>
<dbReference type="NCBIfam" id="NF006592">
    <property type="entry name" value="PRK09125.1"/>
    <property type="match status" value="1"/>
</dbReference>
<dbReference type="Pfam" id="PF00533">
    <property type="entry name" value="BRCT"/>
    <property type="match status" value="2"/>
</dbReference>
<evidence type="ECO:0000256" key="6">
    <source>
        <dbReference type="PROSITE-ProRule" id="PRU00325"/>
    </source>
</evidence>
<feature type="compositionally biased region" description="Polar residues" evidence="7">
    <location>
        <begin position="390"/>
        <end position="399"/>
    </location>
</feature>
<keyword evidence="4" id="KW-0227">DNA damage</keyword>
<evidence type="ECO:0000256" key="4">
    <source>
        <dbReference type="ARBA" id="ARBA00022763"/>
    </source>
</evidence>
<keyword evidence="6" id="KW-0862">Zinc</keyword>
<feature type="domain" description="SWIM-type" evidence="8">
    <location>
        <begin position="440"/>
        <end position="479"/>
    </location>
</feature>
<dbReference type="CDD" id="cd07896">
    <property type="entry name" value="Adenylation_kDNA_ligase_like"/>
    <property type="match status" value="1"/>
</dbReference>
<dbReference type="InterPro" id="IPR012340">
    <property type="entry name" value="NA-bd_OB-fold"/>
</dbReference>
<dbReference type="GO" id="GO:0005524">
    <property type="term" value="F:ATP binding"/>
    <property type="evidence" value="ECO:0007669"/>
    <property type="project" value="InterPro"/>
</dbReference>
<dbReference type="GO" id="GO:0006260">
    <property type="term" value="P:DNA replication"/>
    <property type="evidence" value="ECO:0007669"/>
    <property type="project" value="UniProtKB-KW"/>
</dbReference>
<dbReference type="Proteomes" id="UP001209570">
    <property type="component" value="Unassembled WGS sequence"/>
</dbReference>
<dbReference type="PANTHER" id="PTHR47810:SF1">
    <property type="entry name" value="DNA LIGASE B"/>
    <property type="match status" value="1"/>
</dbReference>
<dbReference type="Pfam" id="PF01068">
    <property type="entry name" value="DNA_ligase_A_M"/>
    <property type="match status" value="1"/>
</dbReference>
<evidence type="ECO:0000256" key="2">
    <source>
        <dbReference type="ARBA" id="ARBA00022598"/>
    </source>
</evidence>
<dbReference type="Pfam" id="PF14743">
    <property type="entry name" value="DNA_ligase_OB_2"/>
    <property type="match status" value="1"/>
</dbReference>
<dbReference type="SUPFAM" id="SSF56091">
    <property type="entry name" value="DNA ligase/mRNA capping enzyme, catalytic domain"/>
    <property type="match status" value="1"/>
</dbReference>
<dbReference type="InterPro" id="IPR012310">
    <property type="entry name" value="DNA_ligase_ATP-dep_cent"/>
</dbReference>
<dbReference type="InterPro" id="IPR029319">
    <property type="entry name" value="DNA_ligase_OB"/>
</dbReference>
<reference evidence="9" key="1">
    <citation type="submission" date="2021-12" db="EMBL/GenBank/DDBJ databases">
        <title>Prjna785345.</title>
        <authorList>
            <person name="Rujirawat T."/>
            <person name="Krajaejun T."/>
        </authorList>
    </citation>
    <scope>NUCLEOTIDE SEQUENCE</scope>
    <source>
        <strain evidence="9">Pi057C3</strain>
    </source>
</reference>
<dbReference type="SUPFAM" id="SSF52113">
    <property type="entry name" value="BRCT domain"/>
    <property type="match status" value="2"/>
</dbReference>
<organism evidence="9 10">
    <name type="scientific">Pythium insidiosum</name>
    <name type="common">Pythiosis disease agent</name>
    <dbReference type="NCBI Taxonomy" id="114742"/>
    <lineage>
        <taxon>Eukaryota</taxon>
        <taxon>Sar</taxon>
        <taxon>Stramenopiles</taxon>
        <taxon>Oomycota</taxon>
        <taxon>Peronosporomycetes</taxon>
        <taxon>Pythiales</taxon>
        <taxon>Pythiaceae</taxon>
        <taxon>Pythium</taxon>
    </lineage>
</organism>
<feature type="region of interest" description="Disordered" evidence="7">
    <location>
        <begin position="56"/>
        <end position="99"/>
    </location>
</feature>
<sequence>MAEAAAEAERHGYAVGSSVTKATTILVCGEKVGAKKIADAEKQGVTVLTEAQWKEKLQAAGGDGDDDDVVDGEEEEADEEDEEEEEEEEGGAGGGGGKAIEVKMEDETTQAPSSDDTVVVLMGSLTGDALKEATAKAGALGLTAVLATKAIIVHGDSVAVSSGNSGIEVLTASQWLQSKATAKETKRDDNAAISRKDDVVVFTGTLTRQTRSAATAEAERHGYTVGSTITKATSILVCGEKVGKKKEDAEKKGIKIYTEDEWADMLSTESSVKAPTAEPAAKPATKRKARSAADEATSSEPEIVVFTGTLVKHSRKQATAEAEAKGFRVDPRVTKATTFVVCGDRAGQKRDEALKLGILVFTEDEWEAKLAAIGGGEDDGQRPKKKQFVPPSNANTDTTMADVEPEYDPDTGAIGGIKPKVLIDDGTFREVKSSSSSSTYLIKRLGSTYSCNCPAWRNQRHAPTARTCKHLREVLGEEFEKVRATASATAPRGNVGTSGSRAATKSSAPKLLLAKKWEREKNDPVGWWMSEKLDGVRAFWHAEKQVFLSRLGNVFPAPEWFTKCLPKDQDLDGELFGGRGRFQFTVGIAKTENSKHWDQLVYKIFDVPSMKTEPFEERMSRAKQIVEDMNVDHVQWVDHTKCESLEQLDEAFNEIEKLGGEGMMIREPGSRYVGDRSSSLLKIKSFHDGEALVIAHEDGKGKYVGMCGALRCKMASGKMFKVASGLSDEQRANPPAIGSIVVYKCQELTDDGIPRFPVFVGVAADKDSPTDPIISNAVGREE</sequence>
<dbReference type="InterPro" id="IPR001357">
    <property type="entry name" value="BRCT_dom"/>
</dbReference>
<dbReference type="InterPro" id="IPR007527">
    <property type="entry name" value="Znf_SWIM"/>
</dbReference>
<evidence type="ECO:0000313" key="9">
    <source>
        <dbReference type="EMBL" id="KAJ0392286.1"/>
    </source>
</evidence>
<evidence type="ECO:0000256" key="1">
    <source>
        <dbReference type="ARBA" id="ARBA00001968"/>
    </source>
</evidence>
<evidence type="ECO:0000256" key="7">
    <source>
        <dbReference type="SAM" id="MobiDB-lite"/>
    </source>
</evidence>
<dbReference type="GO" id="GO:0008270">
    <property type="term" value="F:zinc ion binding"/>
    <property type="evidence" value="ECO:0007669"/>
    <property type="project" value="UniProtKB-KW"/>
</dbReference>
<keyword evidence="5" id="KW-0234">DNA repair</keyword>
<proteinExistence type="predicted"/>
<dbReference type="InterPro" id="IPR050326">
    <property type="entry name" value="NAD_dep_DNA_ligaseB"/>
</dbReference>
<keyword evidence="6" id="KW-0479">Metal-binding</keyword>
<feature type="compositionally biased region" description="Low complexity" evidence="7">
    <location>
        <begin position="273"/>
        <end position="283"/>
    </location>
</feature>
<keyword evidence="3" id="KW-0235">DNA replication</keyword>
<feature type="compositionally biased region" description="Acidic residues" evidence="7">
    <location>
        <begin position="63"/>
        <end position="90"/>
    </location>
</feature>
<dbReference type="GO" id="GO:0006310">
    <property type="term" value="P:DNA recombination"/>
    <property type="evidence" value="ECO:0007669"/>
    <property type="project" value="InterPro"/>
</dbReference>
<dbReference type="GO" id="GO:0003910">
    <property type="term" value="F:DNA ligase (ATP) activity"/>
    <property type="evidence" value="ECO:0007669"/>
    <property type="project" value="InterPro"/>
</dbReference>
<dbReference type="Gene3D" id="3.40.50.10190">
    <property type="entry name" value="BRCT domain"/>
    <property type="match status" value="3"/>
</dbReference>
<evidence type="ECO:0000313" key="10">
    <source>
        <dbReference type="Proteomes" id="UP001209570"/>
    </source>
</evidence>
<dbReference type="Gene3D" id="3.30.1490.70">
    <property type="match status" value="1"/>
</dbReference>
<dbReference type="SUPFAM" id="SSF50249">
    <property type="entry name" value="Nucleic acid-binding proteins"/>
    <property type="match status" value="1"/>
</dbReference>